<dbReference type="PANTHER" id="PTHR30469:SF15">
    <property type="entry name" value="HLYD FAMILY OF SECRETION PROTEINS"/>
    <property type="match status" value="1"/>
</dbReference>
<dbReference type="InterPro" id="IPR006143">
    <property type="entry name" value="RND_pump_MFP"/>
</dbReference>
<dbReference type="SUPFAM" id="SSF111369">
    <property type="entry name" value="HlyD-like secretion proteins"/>
    <property type="match status" value="1"/>
</dbReference>
<reference evidence="3 4" key="1">
    <citation type="submission" date="2006-02" db="EMBL/GenBank/DDBJ databases">
        <authorList>
            <person name="Moran M.A."/>
            <person name="Kjelleberg S."/>
            <person name="Egan S."/>
            <person name="Saunders N."/>
            <person name="Thomas T."/>
            <person name="Ferriera S."/>
            <person name="Johnson J."/>
            <person name="Kravitz S."/>
            <person name="Halpern A."/>
            <person name="Remington K."/>
            <person name="Beeson K."/>
            <person name="Tran B."/>
            <person name="Rogers Y.-H."/>
            <person name="Friedman R."/>
            <person name="Venter J.C."/>
        </authorList>
    </citation>
    <scope>NUCLEOTIDE SEQUENCE [LARGE SCALE GENOMIC DNA]</scope>
    <source>
        <strain evidence="3 4">D2</strain>
    </source>
</reference>
<keyword evidence="4" id="KW-1185">Reference proteome</keyword>
<keyword evidence="2" id="KW-0175">Coiled coil</keyword>
<dbReference type="Gene3D" id="2.40.50.100">
    <property type="match status" value="1"/>
</dbReference>
<sequence>MWLRLILLQIKSENPMKVLTQLCLISVLSFSAALGAAEIPPVPVSVSSVKITPLSSSVMIHGTVFGRNDVNLTAGANGQLTYVVEPGQQVREGEVIAKIDMLPLQLQRAEQEALIKRAKINLKYHQQELARLMSLAKTDSTAAFAVDQTQNQHDLALSDIELAQLKLKQLDDHIARATVKAPFGGVISQRFRQVGSDVNRADELVTLLDTQNLEVRLFVPVKYLKYLANGQELSIKTSAFDGELSAQANITAVIPATDARSQTFEVRALITQTAQSRWASGQLVEVDVPLVKNEAVSLVDRDALILRKQGVHVVKIDAQNKAHHIAVSVGKGQGQWVEVATIDPKQALQLGDKVAVRGAERLTEGQAVEVQQSPI</sequence>
<proteinExistence type="inferred from homology"/>
<evidence type="ECO:0000256" key="1">
    <source>
        <dbReference type="ARBA" id="ARBA00009477"/>
    </source>
</evidence>
<accession>A4C7M0</accession>
<evidence type="ECO:0000313" key="4">
    <source>
        <dbReference type="Proteomes" id="UP000006201"/>
    </source>
</evidence>
<dbReference type="Gene3D" id="2.40.420.20">
    <property type="match status" value="1"/>
</dbReference>
<dbReference type="GO" id="GO:1990281">
    <property type="term" value="C:efflux pump complex"/>
    <property type="evidence" value="ECO:0007669"/>
    <property type="project" value="TreeGrafter"/>
</dbReference>
<gene>
    <name evidence="3" type="ORF">PTD2_14179</name>
</gene>
<feature type="coiled-coil region" evidence="2">
    <location>
        <begin position="108"/>
        <end position="135"/>
    </location>
</feature>
<dbReference type="STRING" id="87626.PTD2_14179"/>
<dbReference type="GO" id="GO:0015562">
    <property type="term" value="F:efflux transmembrane transporter activity"/>
    <property type="evidence" value="ECO:0007669"/>
    <property type="project" value="TreeGrafter"/>
</dbReference>
<dbReference type="EMBL" id="AAOH01000002">
    <property type="protein sequence ID" value="EAR29974.1"/>
    <property type="molecule type" value="Genomic_DNA"/>
</dbReference>
<name>A4C7M0_9GAMM</name>
<dbReference type="Gene3D" id="2.40.30.170">
    <property type="match status" value="1"/>
</dbReference>
<dbReference type="Proteomes" id="UP000006201">
    <property type="component" value="Unassembled WGS sequence"/>
</dbReference>
<comment type="caution">
    <text evidence="3">The sequence shown here is derived from an EMBL/GenBank/DDBJ whole genome shotgun (WGS) entry which is preliminary data.</text>
</comment>
<protein>
    <submittedName>
        <fullName evidence="3">Efflux transporter, RND family, MFP subunit, AcrA/E family protein</fullName>
    </submittedName>
</protein>
<dbReference type="Gene3D" id="1.10.287.470">
    <property type="entry name" value="Helix hairpin bin"/>
    <property type="match status" value="1"/>
</dbReference>
<evidence type="ECO:0000256" key="2">
    <source>
        <dbReference type="SAM" id="Coils"/>
    </source>
</evidence>
<dbReference type="eggNOG" id="COG0845">
    <property type="taxonomic scope" value="Bacteria"/>
</dbReference>
<dbReference type="NCBIfam" id="TIGR01730">
    <property type="entry name" value="RND_mfp"/>
    <property type="match status" value="1"/>
</dbReference>
<dbReference type="AlphaFoldDB" id="A4C7M0"/>
<dbReference type="HOGENOM" id="CLU_018816_1_4_6"/>
<dbReference type="PANTHER" id="PTHR30469">
    <property type="entry name" value="MULTIDRUG RESISTANCE PROTEIN MDTA"/>
    <property type="match status" value="1"/>
</dbReference>
<evidence type="ECO:0000313" key="3">
    <source>
        <dbReference type="EMBL" id="EAR29974.1"/>
    </source>
</evidence>
<organism evidence="3 4">
    <name type="scientific">Pseudoalteromonas tunicata D2</name>
    <dbReference type="NCBI Taxonomy" id="87626"/>
    <lineage>
        <taxon>Bacteria</taxon>
        <taxon>Pseudomonadati</taxon>
        <taxon>Pseudomonadota</taxon>
        <taxon>Gammaproteobacteria</taxon>
        <taxon>Alteromonadales</taxon>
        <taxon>Pseudoalteromonadaceae</taxon>
        <taxon>Pseudoalteromonas</taxon>
    </lineage>
</organism>
<comment type="similarity">
    <text evidence="1">Belongs to the membrane fusion protein (MFP) (TC 8.A.1) family.</text>
</comment>